<feature type="region of interest" description="Disordered" evidence="1">
    <location>
        <begin position="224"/>
        <end position="243"/>
    </location>
</feature>
<evidence type="ECO:0000313" key="4">
    <source>
        <dbReference type="Proteomes" id="UP001501565"/>
    </source>
</evidence>
<dbReference type="RefSeq" id="WP_344796646.1">
    <property type="nucleotide sequence ID" value="NZ_BAABBN010000004.1"/>
</dbReference>
<comment type="caution">
    <text evidence="3">The sequence shown here is derived from an EMBL/GenBank/DDBJ whole genome shotgun (WGS) entry which is preliminary data.</text>
</comment>
<dbReference type="SUPFAM" id="SSF56935">
    <property type="entry name" value="Porins"/>
    <property type="match status" value="1"/>
</dbReference>
<proteinExistence type="predicted"/>
<feature type="compositionally biased region" description="Basic and acidic residues" evidence="1">
    <location>
        <begin position="228"/>
        <end position="243"/>
    </location>
</feature>
<evidence type="ECO:0000256" key="2">
    <source>
        <dbReference type="SAM" id="SignalP"/>
    </source>
</evidence>
<sequence>MNKIKSLIRLPLLLTLSATATANSDHQWVGQVNGVANYNDAAATWLDGGLGRFGVDSDDGDSVGLLGEVQLGYNYRLNDQFSIRTHLQVQETTEDSSARSVGVVELKARYVIAPEWDQKFTFTAGQFFLPISLENTNRFWESPYTINFSSLNSWIGEEFRPIGVDASYKKTFESGNQWSLATTIFGGNDSMGAILAWRGWSHGRHRSVFGDTLSLPELDSLNTGGPFEDQRDDGSKPFGRDLDDRPGYAIRTAWQTEDYLFNLSWVDNLGDTELHHGEYAWRTKFAILGASWFVTDEFELLAEGTSGSTTMGAGPGVDVNFYSAYIMASYLVNELRYSARLEKFAAHDKDAVDDENNDSGRSYTLAIMWEPEESNVSGGAELLYVDSKRIRMTSNGTFEDQESISISLLAKYAF</sequence>
<feature type="chain" id="PRO_5046335855" description="Porin" evidence="2">
    <location>
        <begin position="23"/>
        <end position="414"/>
    </location>
</feature>
<keyword evidence="2" id="KW-0732">Signal</keyword>
<evidence type="ECO:0000313" key="3">
    <source>
        <dbReference type="EMBL" id="GAA3918916.1"/>
    </source>
</evidence>
<dbReference type="EMBL" id="BAABBN010000004">
    <property type="protein sequence ID" value="GAA3918916.1"/>
    <property type="molecule type" value="Genomic_DNA"/>
</dbReference>
<organism evidence="3 4">
    <name type="scientific">Litoribacillus peritrichatus</name>
    <dbReference type="NCBI Taxonomy" id="718191"/>
    <lineage>
        <taxon>Bacteria</taxon>
        <taxon>Pseudomonadati</taxon>
        <taxon>Pseudomonadota</taxon>
        <taxon>Gammaproteobacteria</taxon>
        <taxon>Oceanospirillales</taxon>
        <taxon>Oceanospirillaceae</taxon>
        <taxon>Litoribacillus</taxon>
    </lineage>
</organism>
<evidence type="ECO:0008006" key="5">
    <source>
        <dbReference type="Google" id="ProtNLM"/>
    </source>
</evidence>
<name>A0ABP7ME74_9GAMM</name>
<accession>A0ABP7ME74</accession>
<dbReference type="Proteomes" id="UP001501565">
    <property type="component" value="Unassembled WGS sequence"/>
</dbReference>
<protein>
    <recommendedName>
        <fullName evidence="5">Porin</fullName>
    </recommendedName>
</protein>
<keyword evidence="4" id="KW-1185">Reference proteome</keyword>
<evidence type="ECO:0000256" key="1">
    <source>
        <dbReference type="SAM" id="MobiDB-lite"/>
    </source>
</evidence>
<feature type="signal peptide" evidence="2">
    <location>
        <begin position="1"/>
        <end position="22"/>
    </location>
</feature>
<dbReference type="Gene3D" id="2.40.160.10">
    <property type="entry name" value="Porin"/>
    <property type="match status" value="1"/>
</dbReference>
<dbReference type="InterPro" id="IPR023614">
    <property type="entry name" value="Porin_dom_sf"/>
</dbReference>
<gene>
    <name evidence="3" type="ORF">GCM10022277_12790</name>
</gene>
<reference evidence="4" key="1">
    <citation type="journal article" date="2019" name="Int. J. Syst. Evol. Microbiol.">
        <title>The Global Catalogue of Microorganisms (GCM) 10K type strain sequencing project: providing services to taxonomists for standard genome sequencing and annotation.</title>
        <authorList>
            <consortium name="The Broad Institute Genomics Platform"/>
            <consortium name="The Broad Institute Genome Sequencing Center for Infectious Disease"/>
            <person name="Wu L."/>
            <person name="Ma J."/>
        </authorList>
    </citation>
    <scope>NUCLEOTIDE SEQUENCE [LARGE SCALE GENOMIC DNA]</scope>
    <source>
        <strain evidence="4">JCM 17551</strain>
    </source>
</reference>